<comment type="caution">
    <text evidence="1">The sequence shown here is derived from an EMBL/GenBank/DDBJ whole genome shotgun (WGS) entry which is preliminary data.</text>
</comment>
<sequence>MTSTELFYPPEQDIFALIGAIYGTTHSLSHPAKSGWYLTVQPTPALTGANGLGLSAVGKRLSIVMLAASYADTVNDETVNKAAANLISSIESATKTRACIARLST</sequence>
<gene>
    <name evidence="1" type="ORF">EYZ11_011670</name>
</gene>
<dbReference type="Proteomes" id="UP000308092">
    <property type="component" value="Unassembled WGS sequence"/>
</dbReference>
<reference evidence="1 2" key="1">
    <citation type="submission" date="2019-03" db="EMBL/GenBank/DDBJ databases">
        <title>The genome sequence of a newly discovered highly antifungal drug resistant Aspergillus species, Aspergillus tanneri NIH 1004.</title>
        <authorList>
            <person name="Mounaud S."/>
            <person name="Singh I."/>
            <person name="Joardar V."/>
            <person name="Pakala S."/>
            <person name="Pakala S."/>
            <person name="Venepally P."/>
            <person name="Hoover J."/>
            <person name="Nierman W."/>
            <person name="Chung J."/>
            <person name="Losada L."/>
        </authorList>
    </citation>
    <scope>NUCLEOTIDE SEQUENCE [LARGE SCALE GENOMIC DNA]</scope>
    <source>
        <strain evidence="1 2">NIH1004</strain>
    </source>
</reference>
<evidence type="ECO:0000313" key="2">
    <source>
        <dbReference type="Proteomes" id="UP000308092"/>
    </source>
</evidence>
<accession>A0A4S3J291</accession>
<proteinExistence type="predicted"/>
<dbReference type="VEuPathDB" id="FungiDB:EYZ11_011670"/>
<evidence type="ECO:0000313" key="1">
    <source>
        <dbReference type="EMBL" id="THC88876.1"/>
    </source>
</evidence>
<dbReference type="EMBL" id="SOSA01000750">
    <property type="protein sequence ID" value="THC88876.1"/>
    <property type="molecule type" value="Genomic_DNA"/>
</dbReference>
<dbReference type="AlphaFoldDB" id="A0A4S3J291"/>
<protein>
    <submittedName>
        <fullName evidence="1">Uncharacterized protein</fullName>
    </submittedName>
</protein>
<organism evidence="1 2">
    <name type="scientific">Aspergillus tanneri</name>
    <dbReference type="NCBI Taxonomy" id="1220188"/>
    <lineage>
        <taxon>Eukaryota</taxon>
        <taxon>Fungi</taxon>
        <taxon>Dikarya</taxon>
        <taxon>Ascomycota</taxon>
        <taxon>Pezizomycotina</taxon>
        <taxon>Eurotiomycetes</taxon>
        <taxon>Eurotiomycetidae</taxon>
        <taxon>Eurotiales</taxon>
        <taxon>Aspergillaceae</taxon>
        <taxon>Aspergillus</taxon>
        <taxon>Aspergillus subgen. Circumdati</taxon>
    </lineage>
</organism>
<keyword evidence="2" id="KW-1185">Reference proteome</keyword>
<name>A0A4S3J291_9EURO</name>